<name>A0ABM1TII5_LIMPO</name>
<dbReference type="Pfam" id="PF02138">
    <property type="entry name" value="Beach"/>
    <property type="match status" value="1"/>
</dbReference>
<dbReference type="Pfam" id="PF14844">
    <property type="entry name" value="PH_BEACH"/>
    <property type="match status" value="1"/>
</dbReference>
<dbReference type="Gene3D" id="3.40.630.30">
    <property type="match status" value="1"/>
</dbReference>
<organism evidence="6 7">
    <name type="scientific">Limulus polyphemus</name>
    <name type="common">Atlantic horseshoe crab</name>
    <dbReference type="NCBI Taxonomy" id="6850"/>
    <lineage>
        <taxon>Eukaryota</taxon>
        <taxon>Metazoa</taxon>
        <taxon>Ecdysozoa</taxon>
        <taxon>Arthropoda</taxon>
        <taxon>Chelicerata</taxon>
        <taxon>Merostomata</taxon>
        <taxon>Xiphosura</taxon>
        <taxon>Limulidae</taxon>
        <taxon>Limulus</taxon>
    </lineage>
</organism>
<dbReference type="SUPFAM" id="SSF50729">
    <property type="entry name" value="PH domain-like"/>
    <property type="match status" value="1"/>
</dbReference>
<keyword evidence="6" id="KW-1185">Reference proteome</keyword>
<dbReference type="SUPFAM" id="SSF81837">
    <property type="entry name" value="BEACH domain"/>
    <property type="match status" value="1"/>
</dbReference>
<dbReference type="PROSITE" id="PS50197">
    <property type="entry name" value="BEACH"/>
    <property type="match status" value="1"/>
</dbReference>
<dbReference type="PROSITE" id="PS50082">
    <property type="entry name" value="WD_REPEATS_2"/>
    <property type="match status" value="1"/>
</dbReference>
<dbReference type="InterPro" id="IPR036322">
    <property type="entry name" value="WD40_repeat_dom_sf"/>
</dbReference>
<dbReference type="PANTHER" id="PTHR13743">
    <property type="entry name" value="BEIGE/BEACH-RELATED"/>
    <property type="match status" value="1"/>
</dbReference>
<dbReference type="SMART" id="SM00320">
    <property type="entry name" value="WD40"/>
    <property type="match status" value="4"/>
</dbReference>
<proteinExistence type="predicted"/>
<evidence type="ECO:0000313" key="7">
    <source>
        <dbReference type="RefSeq" id="XP_022255691.1"/>
    </source>
</evidence>
<dbReference type="Gene3D" id="2.30.29.30">
    <property type="entry name" value="Pleckstrin-homology domain (PH domain)/Phosphotyrosine-binding domain (PTB)"/>
    <property type="match status" value="1"/>
</dbReference>
<dbReference type="PROSITE" id="PS51783">
    <property type="entry name" value="PH_BEACH"/>
    <property type="match status" value="1"/>
</dbReference>
<dbReference type="SMART" id="SM01026">
    <property type="entry name" value="Beach"/>
    <property type="match status" value="1"/>
</dbReference>
<evidence type="ECO:0000256" key="1">
    <source>
        <dbReference type="ARBA" id="ARBA00022574"/>
    </source>
</evidence>
<evidence type="ECO:0000313" key="6">
    <source>
        <dbReference type="Proteomes" id="UP000694941"/>
    </source>
</evidence>
<dbReference type="SUPFAM" id="SSF50978">
    <property type="entry name" value="WD40 repeat-like"/>
    <property type="match status" value="1"/>
</dbReference>
<dbReference type="InterPro" id="IPR019775">
    <property type="entry name" value="WD40_repeat_CS"/>
</dbReference>
<dbReference type="InterPro" id="IPR023362">
    <property type="entry name" value="PH-BEACH_dom"/>
</dbReference>
<dbReference type="Proteomes" id="UP000694941">
    <property type="component" value="Unplaced"/>
</dbReference>
<sequence length="1114" mass="126942">MAFAARHSWEDLVEVKLGGTIELGDVTPHNIRQLKRLNQVVFPVSYNDKFYKDVLEAGELAKLEIFINKFYIEFSTSSNGNAAIGHFLSTTSSSQLPCQSLSRLFLALTAPSQPVEERCFFVECVVRESRCLDITHTILHSSPQNDPRIVLFICDLLNNQTENMSEKQLEDVSTFLHFLHRMGACVLPSTNKEDNKAALENESLAWKQILDSDHEQWIQTNRASESRVLQRHENLAKLVSQNAMFVTRMVVEAQNMERKLFIENIKTTYSQGLAAKRAWLSMITQLTHERASWFFEKSYPQSWELDPTEGPQRVRRRTRHCHLHMNSRFLMPEYKYKLGPTNHLPPLAYLFEEDDIAADSASLIEKLHMNERITYTCTCTVISPSQETPGEVLIGNHCIHFVGEETTGQVVRGDRAVVSQAWPFDNIKEVVKRRFQLQDNALEIFLTNGLTYLVAFHSTREQEEFFSHLMNCPLPHLVETETLTALTHMWRERTLTNFEYLTQLNKLAGRSFNDLMQYPVFPFILCDYSSPTINLKDPDTYRCLSRPMAIQDKSKEQHYIKLYNYLKAEEEQSTSSDMMLPAAGSYHYGSHYSNSGTVLHFLVRLPPFTQMFLSYQDHNFDIPDRTFHSLRTTWRLSSGDSTTDVKELIPEFFFLPEFLINSEGFNFGVRQTGERVHDVCLPPWCRNDPRLFILVHRQALESDYVTENLHNWIDLVFGYKQTGKAAIEAVNMFHPATYYGVDVNKTEDPLKRKALQTMIKTFGQMPRQLFNSPHSAVAQSGSEETVYTHSAFAEVQGLKWGSYVGSLCETEPNLIWRRSHPAPLGCLLPLVTNDVFGLALNTCLMLSYKKEKVFTLYMHYQLSGHHSGEDSHHPLLYTCITSHQVITLICICASVPDCNLLFLGHMSGIIRVHQLICDSVKLKVEEKKPFVQLCGHSGQISTIQICKGYSIAVSGSDNGRCIIWDLNRLSYVRTLQSSGQPVSLIAISETLGDVAIVSHIDTTSLLKVYTINGKTVGEVYTSHVTALCYSSAPEGVSINVIATGHFNGSIRLWSSWDLSPVRLIKAERFTCPVVCLTYSFDNQHLYAANSEGTVLVWERPVRGLMKTPRFLTLI</sequence>
<dbReference type="PROSITE" id="PS00678">
    <property type="entry name" value="WD_REPEATS_1"/>
    <property type="match status" value="1"/>
</dbReference>
<evidence type="ECO:0000259" key="4">
    <source>
        <dbReference type="PROSITE" id="PS50197"/>
    </source>
</evidence>
<dbReference type="CDD" id="cd06071">
    <property type="entry name" value="Beach"/>
    <property type="match status" value="1"/>
</dbReference>
<reference evidence="7" key="1">
    <citation type="submission" date="2025-08" db="UniProtKB">
        <authorList>
            <consortium name="RefSeq"/>
        </authorList>
    </citation>
    <scope>IDENTIFICATION</scope>
    <source>
        <tissue evidence="7">Muscle</tissue>
    </source>
</reference>
<dbReference type="PANTHER" id="PTHR13743:SF86">
    <property type="entry name" value="LYSOSOMAL-TRAFFICKING REGULATOR"/>
    <property type="match status" value="1"/>
</dbReference>
<evidence type="ECO:0000256" key="2">
    <source>
        <dbReference type="ARBA" id="ARBA00022737"/>
    </source>
</evidence>
<dbReference type="InterPro" id="IPR036372">
    <property type="entry name" value="BEACH_dom_sf"/>
</dbReference>
<dbReference type="CDD" id="cd01201">
    <property type="entry name" value="PH_BEACH"/>
    <property type="match status" value="1"/>
</dbReference>
<dbReference type="GeneID" id="106471382"/>
<keyword evidence="1 3" id="KW-0853">WD repeat</keyword>
<dbReference type="Gene3D" id="2.130.10.10">
    <property type="entry name" value="YVTN repeat-like/Quinoprotein amine dehydrogenase"/>
    <property type="match status" value="1"/>
</dbReference>
<feature type="domain" description="BEACH" evidence="4">
    <location>
        <begin position="475"/>
        <end position="777"/>
    </location>
</feature>
<dbReference type="InterPro" id="IPR001680">
    <property type="entry name" value="WD40_rpt"/>
</dbReference>
<gene>
    <name evidence="7" type="primary">LOC106471382</name>
</gene>
<keyword evidence="2" id="KW-0677">Repeat</keyword>
<feature type="repeat" description="WD" evidence="3">
    <location>
        <begin position="933"/>
        <end position="974"/>
    </location>
</feature>
<feature type="domain" description="BEACH-type PH" evidence="5">
    <location>
        <begin position="368"/>
        <end position="470"/>
    </location>
</feature>
<dbReference type="RefSeq" id="XP_022255691.1">
    <property type="nucleotide sequence ID" value="XM_022399983.1"/>
</dbReference>
<dbReference type="InterPro" id="IPR050865">
    <property type="entry name" value="BEACH_Domain"/>
</dbReference>
<evidence type="ECO:0000259" key="5">
    <source>
        <dbReference type="PROSITE" id="PS51783"/>
    </source>
</evidence>
<dbReference type="InterPro" id="IPR011993">
    <property type="entry name" value="PH-like_dom_sf"/>
</dbReference>
<accession>A0ABM1TII5</accession>
<dbReference type="Pfam" id="PF00400">
    <property type="entry name" value="WD40"/>
    <property type="match status" value="2"/>
</dbReference>
<dbReference type="InterPro" id="IPR000409">
    <property type="entry name" value="BEACH_dom"/>
</dbReference>
<dbReference type="Gene3D" id="1.10.1540.10">
    <property type="entry name" value="BEACH domain"/>
    <property type="match status" value="1"/>
</dbReference>
<dbReference type="InterPro" id="IPR015943">
    <property type="entry name" value="WD40/YVTN_repeat-like_dom_sf"/>
</dbReference>
<evidence type="ECO:0000256" key="3">
    <source>
        <dbReference type="PROSITE-ProRule" id="PRU00221"/>
    </source>
</evidence>
<protein>
    <submittedName>
        <fullName evidence="7">Lysosomal-trafficking regulator-like</fullName>
    </submittedName>
</protein>